<feature type="region of interest" description="Disordered" evidence="1">
    <location>
        <begin position="72"/>
        <end position="92"/>
    </location>
</feature>
<evidence type="ECO:0000256" key="1">
    <source>
        <dbReference type="SAM" id="MobiDB-lite"/>
    </source>
</evidence>
<organism evidence="2 3">
    <name type="scientific">Halteria grandinella</name>
    <dbReference type="NCBI Taxonomy" id="5974"/>
    <lineage>
        <taxon>Eukaryota</taxon>
        <taxon>Sar</taxon>
        <taxon>Alveolata</taxon>
        <taxon>Ciliophora</taxon>
        <taxon>Intramacronucleata</taxon>
        <taxon>Spirotrichea</taxon>
        <taxon>Stichotrichia</taxon>
        <taxon>Sporadotrichida</taxon>
        <taxon>Halteriidae</taxon>
        <taxon>Halteria</taxon>
    </lineage>
</organism>
<gene>
    <name evidence="2" type="ORF">FGO68_gene12908</name>
</gene>
<name>A0A8J8T2Q7_HALGN</name>
<evidence type="ECO:0000313" key="3">
    <source>
        <dbReference type="Proteomes" id="UP000785679"/>
    </source>
</evidence>
<dbReference type="AlphaFoldDB" id="A0A8J8T2Q7"/>
<dbReference type="Proteomes" id="UP000785679">
    <property type="component" value="Unassembled WGS sequence"/>
</dbReference>
<proteinExistence type="predicted"/>
<sequence>MNTLQSKGGMFSDLSDTSSVDSFIACRRRLYSENPGFHEEERRFHFARRLRFDKQSNRDEPSMFRLKFESAQIGGQQKMQQDERHNCEQSAAQATIQPFQGQQNPSPLNQLSEDSNGKVNDDLAFLNGTNLTDLVKPQKIQESCGLRKESFSNSEYFWDNQQCMTQFVKSDRKDSFNIIGAAQSNQQILNSVPMKVQRFEKAASLLSLVDKIEDNSDKAFLNKSSTVIKEEEVNGAHTDHEDDFLQAE</sequence>
<comment type="caution">
    <text evidence="2">The sequence shown here is derived from an EMBL/GenBank/DDBJ whole genome shotgun (WGS) entry which is preliminary data.</text>
</comment>
<reference evidence="2" key="1">
    <citation type="submission" date="2019-06" db="EMBL/GenBank/DDBJ databases">
        <authorList>
            <person name="Zheng W."/>
        </authorList>
    </citation>
    <scope>NUCLEOTIDE SEQUENCE</scope>
    <source>
        <strain evidence="2">QDHG01</strain>
    </source>
</reference>
<keyword evidence="3" id="KW-1185">Reference proteome</keyword>
<evidence type="ECO:0000313" key="2">
    <source>
        <dbReference type="EMBL" id="TNV79293.1"/>
    </source>
</evidence>
<protein>
    <submittedName>
        <fullName evidence="2">Uncharacterized protein</fullName>
    </submittedName>
</protein>
<dbReference type="EMBL" id="RRYP01009115">
    <property type="protein sequence ID" value="TNV79293.1"/>
    <property type="molecule type" value="Genomic_DNA"/>
</dbReference>
<accession>A0A8J8T2Q7</accession>